<dbReference type="Pfam" id="PF13517">
    <property type="entry name" value="FG-GAP_3"/>
    <property type="match status" value="2"/>
</dbReference>
<dbReference type="InterPro" id="IPR028994">
    <property type="entry name" value="Integrin_alpha_N"/>
</dbReference>
<dbReference type="Gene3D" id="2.130.10.130">
    <property type="entry name" value="Integrin alpha, N-terminal"/>
    <property type="match status" value="2"/>
</dbReference>
<dbReference type="EMBL" id="PDUD01000068">
    <property type="protein sequence ID" value="PHN00947.1"/>
    <property type="molecule type" value="Genomic_DNA"/>
</dbReference>
<dbReference type="PANTHER" id="PTHR44103">
    <property type="entry name" value="PROPROTEIN CONVERTASE P"/>
    <property type="match status" value="1"/>
</dbReference>
<keyword evidence="3" id="KW-1185">Reference proteome</keyword>
<comment type="caution">
    <text evidence="2">The sequence shown here is derived from an EMBL/GenBank/DDBJ whole genome shotgun (WGS) entry which is preliminary data.</text>
</comment>
<dbReference type="Proteomes" id="UP000223913">
    <property type="component" value="Unassembled WGS sequence"/>
</dbReference>
<dbReference type="InterPro" id="IPR013517">
    <property type="entry name" value="FG-GAP"/>
</dbReference>
<dbReference type="PANTHER" id="PTHR44103:SF1">
    <property type="entry name" value="PROPROTEIN CONVERTASE P"/>
    <property type="match status" value="1"/>
</dbReference>
<accession>A0A2D0MXK8</accession>
<evidence type="ECO:0008006" key="4">
    <source>
        <dbReference type="Google" id="ProtNLM"/>
    </source>
</evidence>
<sequence length="411" mass="46293">MFNLLIACSNKKKEMFNPFKRLYPLALLIAVAIAACNTPPTSSDTVGVDPVFEKEVIYDQFISEGANVADVDNDGDLDILAGHYWFEAPDWQPHEIRQPETFDYTKGYSHSFLNFTEDVNQDGWADYICFDFPGEGVYWYENPGDKDQHWKEYLIDSTACNESPMTVDLDGDGRLELMFGNKDRGEMMWFQPPAEKGGTTWTGRSIGLPQEEGTRQYSHGLGWGDINGDGIKDIIVREGWWEVPADLSTYPWTFHPADLGLPCSQMYAYDFDGDGDQDVLSASAHAYGVWWHEQVPGEEGEIAFQRHLIDTSFSQTHGVAMLDMNGDDLPDFVTGKRFYAHQGKDPGGKEPPVIYWFELDRGEDGSVSWERHTIDDNSGIGIHVVVRDINGDGKLDILNGNKKGVIVFWGK</sequence>
<proteinExistence type="predicted"/>
<evidence type="ECO:0000313" key="3">
    <source>
        <dbReference type="Proteomes" id="UP000223913"/>
    </source>
</evidence>
<name>A0A2D0MXK8_FLAN2</name>
<dbReference type="AlphaFoldDB" id="A0A2D0MXK8"/>
<gene>
    <name evidence="2" type="ORF">CRP01_39590</name>
</gene>
<dbReference type="OrthoDB" id="9816120at2"/>
<evidence type="ECO:0000313" key="2">
    <source>
        <dbReference type="EMBL" id="PHN00947.1"/>
    </source>
</evidence>
<keyword evidence="1" id="KW-0732">Signal</keyword>
<organism evidence="2 3">
    <name type="scientific">Flavilitoribacter nigricans (strain ATCC 23147 / DSM 23189 / NBRC 102662 / NCIMB 1420 / SS-2)</name>
    <name type="common">Lewinella nigricans</name>
    <dbReference type="NCBI Taxonomy" id="1122177"/>
    <lineage>
        <taxon>Bacteria</taxon>
        <taxon>Pseudomonadati</taxon>
        <taxon>Bacteroidota</taxon>
        <taxon>Saprospiria</taxon>
        <taxon>Saprospirales</taxon>
        <taxon>Lewinellaceae</taxon>
        <taxon>Flavilitoribacter</taxon>
    </lineage>
</organism>
<protein>
    <recommendedName>
        <fullName evidence="4">VCBS repeat-containing protein</fullName>
    </recommendedName>
</protein>
<dbReference type="SUPFAM" id="SSF69318">
    <property type="entry name" value="Integrin alpha N-terminal domain"/>
    <property type="match status" value="1"/>
</dbReference>
<reference evidence="2 3" key="1">
    <citation type="submission" date="2017-10" db="EMBL/GenBank/DDBJ databases">
        <title>The draft genome sequence of Lewinella nigricans NBRC 102662.</title>
        <authorList>
            <person name="Wang K."/>
        </authorList>
    </citation>
    <scope>NUCLEOTIDE SEQUENCE [LARGE SCALE GENOMIC DNA]</scope>
    <source>
        <strain evidence="2 3">NBRC 102662</strain>
    </source>
</reference>
<evidence type="ECO:0000256" key="1">
    <source>
        <dbReference type="ARBA" id="ARBA00022729"/>
    </source>
</evidence>